<reference evidence="1 2" key="1">
    <citation type="submission" date="2023-09" db="EMBL/GenBank/DDBJ databases">
        <title>Streptomyces sp. nov.: A antagonism against Alternaria gaisen Producing Streptochlin, Isolated from Tamarix root soil.</title>
        <authorList>
            <person name="Chen Y."/>
        </authorList>
    </citation>
    <scope>NUCLEOTIDE SEQUENCE [LARGE SCALE GENOMIC DNA]</scope>
    <source>
        <strain evidence="1 2">TRM76323</strain>
    </source>
</reference>
<name>A0ABU3QEQ8_9ACTN</name>
<comment type="caution">
    <text evidence="1">The sequence shown here is derived from an EMBL/GenBank/DDBJ whole genome shotgun (WGS) entry which is preliminary data.</text>
</comment>
<dbReference type="EMBL" id="JAWCTQ010000003">
    <property type="protein sequence ID" value="MDT9681256.1"/>
    <property type="molecule type" value="Genomic_DNA"/>
</dbReference>
<proteinExistence type="predicted"/>
<organism evidence="1 2">
    <name type="scientific">Streptomyces tamarix</name>
    <dbReference type="NCBI Taxonomy" id="3078565"/>
    <lineage>
        <taxon>Bacteria</taxon>
        <taxon>Bacillati</taxon>
        <taxon>Actinomycetota</taxon>
        <taxon>Actinomycetes</taxon>
        <taxon>Kitasatosporales</taxon>
        <taxon>Streptomycetaceae</taxon>
        <taxon>Streptomyces</taxon>
    </lineage>
</organism>
<gene>
    <name evidence="1" type="ORF">RND61_04095</name>
</gene>
<evidence type="ECO:0000313" key="2">
    <source>
        <dbReference type="Proteomes" id="UP001250181"/>
    </source>
</evidence>
<accession>A0ABU3QEQ8</accession>
<dbReference type="RefSeq" id="WP_315876340.1">
    <property type="nucleotide sequence ID" value="NZ_JAWCTQ010000003.1"/>
</dbReference>
<keyword evidence="2" id="KW-1185">Reference proteome</keyword>
<protein>
    <submittedName>
        <fullName evidence="1">Uncharacterized protein</fullName>
    </submittedName>
</protein>
<sequence length="152" mass="16298">MPPHLPSTQAAVTALVEIAGAYGLETTVTDDIGADRTSRRTAAPAFTATDPDGSLPHEAYVEIAGPPRTTLRLFPEGDTLITVEGVDFPDVPRDSAPDFLRAVLDGRARVTGRFFPPGQWLVVPLPGGETHRELIPLPTLTPWLARAARSRP</sequence>
<dbReference type="Proteomes" id="UP001250181">
    <property type="component" value="Unassembled WGS sequence"/>
</dbReference>
<evidence type="ECO:0000313" key="1">
    <source>
        <dbReference type="EMBL" id="MDT9681256.1"/>
    </source>
</evidence>